<proteinExistence type="predicted"/>
<gene>
    <name evidence="6" type="ORF">Aco03nite_026040</name>
</gene>
<evidence type="ECO:0000313" key="7">
    <source>
        <dbReference type="Proteomes" id="UP000612282"/>
    </source>
</evidence>
<name>A0ABQ3X6R3_9ACTN</name>
<feature type="transmembrane region" description="Helical" evidence="5">
    <location>
        <begin position="92"/>
        <end position="113"/>
    </location>
</feature>
<keyword evidence="4 5" id="KW-0472">Membrane</keyword>
<comment type="subcellular location">
    <subcellularLocation>
        <location evidence="1">Membrane</location>
        <topology evidence="1">Multi-pass membrane protein</topology>
    </subcellularLocation>
</comment>
<dbReference type="RefSeq" id="WP_203795306.1">
    <property type="nucleotide sequence ID" value="NZ_BAAAQE010000035.1"/>
</dbReference>
<accession>A0ABQ3X6R3</accession>
<evidence type="ECO:0000256" key="3">
    <source>
        <dbReference type="ARBA" id="ARBA00022989"/>
    </source>
</evidence>
<organism evidence="6 7">
    <name type="scientific">Actinoplanes couchii</name>
    <dbReference type="NCBI Taxonomy" id="403638"/>
    <lineage>
        <taxon>Bacteria</taxon>
        <taxon>Bacillati</taxon>
        <taxon>Actinomycetota</taxon>
        <taxon>Actinomycetes</taxon>
        <taxon>Micromonosporales</taxon>
        <taxon>Micromonosporaceae</taxon>
        <taxon>Actinoplanes</taxon>
    </lineage>
</organism>
<dbReference type="Proteomes" id="UP000612282">
    <property type="component" value="Unassembled WGS sequence"/>
</dbReference>
<keyword evidence="7" id="KW-1185">Reference proteome</keyword>
<reference evidence="6 7" key="1">
    <citation type="submission" date="2021-01" db="EMBL/GenBank/DDBJ databases">
        <title>Whole genome shotgun sequence of Actinoplanes couchii NBRC 106145.</title>
        <authorList>
            <person name="Komaki H."/>
            <person name="Tamura T."/>
        </authorList>
    </citation>
    <scope>NUCLEOTIDE SEQUENCE [LARGE SCALE GENOMIC DNA]</scope>
    <source>
        <strain evidence="6 7">NBRC 106145</strain>
    </source>
</reference>
<dbReference type="Pfam" id="PF13564">
    <property type="entry name" value="DoxX_2"/>
    <property type="match status" value="1"/>
</dbReference>
<evidence type="ECO:0000256" key="1">
    <source>
        <dbReference type="ARBA" id="ARBA00004141"/>
    </source>
</evidence>
<keyword evidence="2 5" id="KW-0812">Transmembrane</keyword>
<evidence type="ECO:0000313" key="6">
    <source>
        <dbReference type="EMBL" id="GID54200.1"/>
    </source>
</evidence>
<evidence type="ECO:0000256" key="5">
    <source>
        <dbReference type="SAM" id="Phobius"/>
    </source>
</evidence>
<feature type="transmembrane region" description="Helical" evidence="5">
    <location>
        <begin position="52"/>
        <end position="80"/>
    </location>
</feature>
<sequence length="115" mass="11830">MFIATAVVSVLLAAILVVSARGKLVRDPRQVETLTRVGVTDRALPLLAAAEIAGALGLVAGLFWWPLGAAAAVGVIAYFVGAVGSHLRIRDFNVVAPVVLLVAGGAALTLRVLTY</sequence>
<dbReference type="InterPro" id="IPR032808">
    <property type="entry name" value="DoxX"/>
</dbReference>
<comment type="caution">
    <text evidence="6">The sequence shown here is derived from an EMBL/GenBank/DDBJ whole genome shotgun (WGS) entry which is preliminary data.</text>
</comment>
<evidence type="ECO:0000256" key="4">
    <source>
        <dbReference type="ARBA" id="ARBA00023136"/>
    </source>
</evidence>
<evidence type="ECO:0000256" key="2">
    <source>
        <dbReference type="ARBA" id="ARBA00022692"/>
    </source>
</evidence>
<dbReference type="EMBL" id="BOMG01000039">
    <property type="protein sequence ID" value="GID54200.1"/>
    <property type="molecule type" value="Genomic_DNA"/>
</dbReference>
<protein>
    <submittedName>
        <fullName evidence="6">Membrane protein</fullName>
    </submittedName>
</protein>
<keyword evidence="3 5" id="KW-1133">Transmembrane helix</keyword>